<evidence type="ECO:0000313" key="2">
    <source>
        <dbReference type="EMBL" id="CAE7441920.1"/>
    </source>
</evidence>
<keyword evidence="3" id="KW-1185">Reference proteome</keyword>
<dbReference type="Proteomes" id="UP000649617">
    <property type="component" value="Unassembled WGS sequence"/>
</dbReference>
<dbReference type="PROSITE" id="PS50097">
    <property type="entry name" value="BTB"/>
    <property type="match status" value="1"/>
</dbReference>
<sequence length="393" mass="43904">DSCGEEMAVKEFSVFSFILAAWSQVFESMMQGSFHEGKTGSVVIRDFSAAGVECFLRFLYSGVIEAPLVTIMEVGAIADKYGVDQLQELCVKAVRHGLTAENACELFGQAHQLHLHELREICMEQILVMPQKALQKRPSLSLHLLDEIFGSPLMCMGDGMILELLLGWTDSDAEAVLLLLNKHVTPGHIPKHFMSTLQPKFLNMLDRVTNDDAKAEVERHFALENCFARKSKDTLAALHKQVEEQYGPGAGFAGYCVSVAVSHPSVLRRNRLQDLASLRPMSELLLQEGDWVSWTLLRHSMLPIGFRLQAEFVPSCRVQVHGLHNSGAHLLLDTERHGPLKAGHMVYCRGLEWIRCFRITVLAGQLDPSEISIGSLLKEESSETIDGKRRRTQ</sequence>
<gene>
    <name evidence="2" type="primary">btbd6a</name>
    <name evidence="2" type="ORF">SPIL2461_LOCUS10752</name>
</gene>
<evidence type="ECO:0000313" key="3">
    <source>
        <dbReference type="Proteomes" id="UP000649617"/>
    </source>
</evidence>
<dbReference type="SMART" id="SM00225">
    <property type="entry name" value="BTB"/>
    <property type="match status" value="1"/>
</dbReference>
<dbReference type="AlphaFoldDB" id="A0A812RJK3"/>
<evidence type="ECO:0000259" key="1">
    <source>
        <dbReference type="PROSITE" id="PS50097"/>
    </source>
</evidence>
<dbReference type="OrthoDB" id="5875588at2759"/>
<proteinExistence type="predicted"/>
<organism evidence="2 3">
    <name type="scientific">Symbiodinium pilosum</name>
    <name type="common">Dinoflagellate</name>
    <dbReference type="NCBI Taxonomy" id="2952"/>
    <lineage>
        <taxon>Eukaryota</taxon>
        <taxon>Sar</taxon>
        <taxon>Alveolata</taxon>
        <taxon>Dinophyceae</taxon>
        <taxon>Suessiales</taxon>
        <taxon>Symbiodiniaceae</taxon>
        <taxon>Symbiodinium</taxon>
    </lineage>
</organism>
<dbReference type="Pfam" id="PF00651">
    <property type="entry name" value="BTB"/>
    <property type="match status" value="1"/>
</dbReference>
<dbReference type="PANTHER" id="PTHR24413">
    <property type="entry name" value="SPECKLE-TYPE POZ PROTEIN"/>
    <property type="match status" value="1"/>
</dbReference>
<dbReference type="SUPFAM" id="SSF54695">
    <property type="entry name" value="POZ domain"/>
    <property type="match status" value="1"/>
</dbReference>
<accession>A0A812RJK3</accession>
<reference evidence="2" key="1">
    <citation type="submission" date="2021-02" db="EMBL/GenBank/DDBJ databases">
        <authorList>
            <person name="Dougan E. K."/>
            <person name="Rhodes N."/>
            <person name="Thang M."/>
            <person name="Chan C."/>
        </authorList>
    </citation>
    <scope>NUCLEOTIDE SEQUENCE</scope>
</reference>
<protein>
    <submittedName>
        <fullName evidence="2">Btbd6a protein</fullName>
    </submittedName>
</protein>
<dbReference type="InterPro" id="IPR011333">
    <property type="entry name" value="SKP1/BTB/POZ_sf"/>
</dbReference>
<feature type="domain" description="BTB" evidence="1">
    <location>
        <begin position="10"/>
        <end position="68"/>
    </location>
</feature>
<dbReference type="EMBL" id="CAJNIZ010020536">
    <property type="protein sequence ID" value="CAE7441920.1"/>
    <property type="molecule type" value="Genomic_DNA"/>
</dbReference>
<name>A0A812RJK3_SYMPI</name>
<dbReference type="Gene3D" id="3.30.710.10">
    <property type="entry name" value="Potassium Channel Kv1.1, Chain A"/>
    <property type="match status" value="1"/>
</dbReference>
<dbReference type="CDD" id="cd18186">
    <property type="entry name" value="BTB_POZ_ZBTB_KLHL-like"/>
    <property type="match status" value="1"/>
</dbReference>
<comment type="caution">
    <text evidence="2">The sequence shown here is derived from an EMBL/GenBank/DDBJ whole genome shotgun (WGS) entry which is preliminary data.</text>
</comment>
<dbReference type="InterPro" id="IPR000210">
    <property type="entry name" value="BTB/POZ_dom"/>
</dbReference>
<feature type="non-terminal residue" evidence="2">
    <location>
        <position position="1"/>
    </location>
</feature>